<name>A0A1F5NKS3_9BACT</name>
<dbReference type="EMBL" id="MFEK01000014">
    <property type="protein sequence ID" value="OGE78306.1"/>
    <property type="molecule type" value="Genomic_DNA"/>
</dbReference>
<feature type="transmembrane region" description="Helical" evidence="1">
    <location>
        <begin position="65"/>
        <end position="84"/>
    </location>
</feature>
<keyword evidence="1" id="KW-1133">Transmembrane helix</keyword>
<proteinExistence type="predicted"/>
<sequence>MEPPKVGELFKQAWEIFKQKIKPLVLIQLPSFVVGTLFGGFIGFAGFVDVNGRFVMPAVWDEKTIAIASIGGVLAIATLVVSIWTQMATMVAIKDLDTVLSFREAYKQSSGLILSSLVISILTGLALMGGFILLVIPGIIFLVWFSFGNYVLVNEGKKGSEALQASKEYVKGNFWAVLGRYIVLILVAIVVFAVPSGILSMTGLKILEDVYTTVASLFFSPLAVIYTFLMYRSLRDMKLTPTLHSV</sequence>
<reference evidence="2 3" key="1">
    <citation type="journal article" date="2016" name="Nat. Commun.">
        <title>Thousands of microbial genomes shed light on interconnected biogeochemical processes in an aquifer system.</title>
        <authorList>
            <person name="Anantharaman K."/>
            <person name="Brown C.T."/>
            <person name="Hug L.A."/>
            <person name="Sharon I."/>
            <person name="Castelle C.J."/>
            <person name="Probst A.J."/>
            <person name="Thomas B.C."/>
            <person name="Singh A."/>
            <person name="Wilkins M.J."/>
            <person name="Karaoz U."/>
            <person name="Brodie E.L."/>
            <person name="Williams K.H."/>
            <person name="Hubbard S.S."/>
            <person name="Banfield J.F."/>
        </authorList>
    </citation>
    <scope>NUCLEOTIDE SEQUENCE [LARGE SCALE GENOMIC DNA]</scope>
</reference>
<evidence type="ECO:0000313" key="2">
    <source>
        <dbReference type="EMBL" id="OGE78306.1"/>
    </source>
</evidence>
<keyword evidence="1" id="KW-0472">Membrane</keyword>
<organism evidence="2 3">
    <name type="scientific">Candidatus Doudnabacteria bacterium RIFCSPHIGHO2_01_FULL_46_14</name>
    <dbReference type="NCBI Taxonomy" id="1817824"/>
    <lineage>
        <taxon>Bacteria</taxon>
        <taxon>Candidatus Doudnaibacteriota</taxon>
    </lineage>
</organism>
<comment type="caution">
    <text evidence="2">The sequence shown here is derived from an EMBL/GenBank/DDBJ whole genome shotgun (WGS) entry which is preliminary data.</text>
</comment>
<evidence type="ECO:0000313" key="3">
    <source>
        <dbReference type="Proteomes" id="UP000176864"/>
    </source>
</evidence>
<dbReference type="STRING" id="1817824.A2751_04110"/>
<evidence type="ECO:0000256" key="1">
    <source>
        <dbReference type="SAM" id="Phobius"/>
    </source>
</evidence>
<accession>A0A1F5NKS3</accession>
<gene>
    <name evidence="2" type="ORF">A2751_04110</name>
</gene>
<keyword evidence="1" id="KW-0812">Transmembrane</keyword>
<dbReference type="Proteomes" id="UP000176864">
    <property type="component" value="Unassembled WGS sequence"/>
</dbReference>
<evidence type="ECO:0008006" key="4">
    <source>
        <dbReference type="Google" id="ProtNLM"/>
    </source>
</evidence>
<feature type="transmembrane region" description="Helical" evidence="1">
    <location>
        <begin position="21"/>
        <end position="45"/>
    </location>
</feature>
<feature type="transmembrane region" description="Helical" evidence="1">
    <location>
        <begin position="105"/>
        <end position="125"/>
    </location>
</feature>
<dbReference type="AlphaFoldDB" id="A0A1F5NKS3"/>
<feature type="transmembrane region" description="Helical" evidence="1">
    <location>
        <begin position="174"/>
        <end position="198"/>
    </location>
</feature>
<protein>
    <recommendedName>
        <fullName evidence="4">Glycerophosphoryl diester phosphodiesterase membrane domain-containing protein</fullName>
    </recommendedName>
</protein>
<feature type="transmembrane region" description="Helical" evidence="1">
    <location>
        <begin position="131"/>
        <end position="153"/>
    </location>
</feature>
<feature type="transmembrane region" description="Helical" evidence="1">
    <location>
        <begin position="210"/>
        <end position="229"/>
    </location>
</feature>